<feature type="transmembrane region" description="Helical" evidence="7">
    <location>
        <begin position="337"/>
        <end position="358"/>
    </location>
</feature>
<keyword evidence="3 7" id="KW-0812">Transmembrane</keyword>
<sequence length="497" mass="49836">MTGQSSSGPEQPTLSTRSVGVGRMGGSGRLGGRDAWWLAVRGGHLDGLRIALTAAASSIAALLVLVGGDIARRPTYLPYLPGLLTDRGLLPGVLLALALTCLPALAVAGFATRVGAARRSARLRTYRLSGASTADVRRVLGIEGALAGLLGVVGGLVLYAVLVGVIAEFGSPAPLRRDLVGGSSEIVGWHLAPAVGLRVADLLPHAWAIAVAAVVVPVAVLAAAHLAARSVDALTHADPPSRRPVRLAGRALPLLLAGGVLAVVLVAWIADGRANAAGLPVGALSVVLVVTGLLDAGEAAASSLADIVAPRTSRATVLLAARHVQATPRAMTRSGRFLVIACLVGGIAAGAGSTTLAARDVDVEFFSQSYALVGVLIAIAVGVGALALLVGVVEVIVTRRRLASATRAVGAPPGAVGRAVVLAAIAPVAPAVVLAWLAGAVAGGSSMSRGMGSPVSVPWGWIVVCGLVTVLLLALLLTPAFVASRRMARVTELRTAA</sequence>
<evidence type="ECO:0000313" key="9">
    <source>
        <dbReference type="EMBL" id="CCH77148.1"/>
    </source>
</evidence>
<feature type="domain" description="ABC3 transporter permease C-terminal" evidence="8">
    <location>
        <begin position="97"/>
        <end position="229"/>
    </location>
</feature>
<accession>A0A077LTZ2</accession>
<feature type="transmembrane region" description="Helical" evidence="7">
    <location>
        <begin position="459"/>
        <end position="484"/>
    </location>
</feature>
<feature type="transmembrane region" description="Helical" evidence="7">
    <location>
        <begin position="146"/>
        <end position="167"/>
    </location>
</feature>
<dbReference type="RefSeq" id="WP_048554075.1">
    <property type="nucleotide sequence ID" value="NZ_HF570958.1"/>
</dbReference>
<feature type="transmembrane region" description="Helical" evidence="7">
    <location>
        <begin position="276"/>
        <end position="294"/>
    </location>
</feature>
<feature type="domain" description="ABC3 transporter permease C-terminal" evidence="8">
    <location>
        <begin position="375"/>
        <end position="484"/>
    </location>
</feature>
<dbReference type="Proteomes" id="UP000035721">
    <property type="component" value="Unassembled WGS sequence"/>
</dbReference>
<dbReference type="STRING" id="1194083.BN12_1690006"/>
<evidence type="ECO:0000256" key="1">
    <source>
        <dbReference type="ARBA" id="ARBA00004651"/>
    </source>
</evidence>
<keyword evidence="5 7" id="KW-0472">Membrane</keyword>
<feature type="compositionally biased region" description="Polar residues" evidence="6">
    <location>
        <begin position="1"/>
        <end position="16"/>
    </location>
</feature>
<organism evidence="9 10">
    <name type="scientific">Nostocoides japonicum T1-X7</name>
    <dbReference type="NCBI Taxonomy" id="1194083"/>
    <lineage>
        <taxon>Bacteria</taxon>
        <taxon>Bacillati</taxon>
        <taxon>Actinomycetota</taxon>
        <taxon>Actinomycetes</taxon>
        <taxon>Micrococcales</taxon>
        <taxon>Intrasporangiaceae</taxon>
        <taxon>Nostocoides</taxon>
    </lineage>
</organism>
<comment type="subcellular location">
    <subcellularLocation>
        <location evidence="1">Cell membrane</location>
        <topology evidence="1">Multi-pass membrane protein</topology>
    </subcellularLocation>
</comment>
<evidence type="ECO:0000256" key="4">
    <source>
        <dbReference type="ARBA" id="ARBA00022989"/>
    </source>
</evidence>
<keyword evidence="10" id="KW-1185">Reference proteome</keyword>
<evidence type="ECO:0000256" key="7">
    <source>
        <dbReference type="SAM" id="Phobius"/>
    </source>
</evidence>
<dbReference type="GO" id="GO:0005886">
    <property type="term" value="C:plasma membrane"/>
    <property type="evidence" value="ECO:0007669"/>
    <property type="project" value="UniProtKB-SubCell"/>
</dbReference>
<evidence type="ECO:0000313" key="10">
    <source>
        <dbReference type="Proteomes" id="UP000035721"/>
    </source>
</evidence>
<dbReference type="Pfam" id="PF02687">
    <property type="entry name" value="FtsX"/>
    <property type="match status" value="2"/>
</dbReference>
<feature type="transmembrane region" description="Helical" evidence="7">
    <location>
        <begin position="419"/>
        <end position="439"/>
    </location>
</feature>
<feature type="transmembrane region" description="Helical" evidence="7">
    <location>
        <begin position="88"/>
        <end position="112"/>
    </location>
</feature>
<proteinExistence type="predicted"/>
<dbReference type="EMBL" id="CAJB01000078">
    <property type="protein sequence ID" value="CCH77148.1"/>
    <property type="molecule type" value="Genomic_DNA"/>
</dbReference>
<feature type="transmembrane region" description="Helical" evidence="7">
    <location>
        <begin position="206"/>
        <end position="227"/>
    </location>
</feature>
<name>A0A077LTZ2_9MICO</name>
<evidence type="ECO:0000259" key="8">
    <source>
        <dbReference type="Pfam" id="PF02687"/>
    </source>
</evidence>
<evidence type="ECO:0000256" key="6">
    <source>
        <dbReference type="SAM" id="MobiDB-lite"/>
    </source>
</evidence>
<evidence type="ECO:0000256" key="2">
    <source>
        <dbReference type="ARBA" id="ARBA00022475"/>
    </source>
</evidence>
<comment type="caution">
    <text evidence="9">The sequence shown here is derived from an EMBL/GenBank/DDBJ whole genome shotgun (WGS) entry which is preliminary data.</text>
</comment>
<feature type="transmembrane region" description="Helical" evidence="7">
    <location>
        <begin position="50"/>
        <end position="68"/>
    </location>
</feature>
<evidence type="ECO:0000256" key="3">
    <source>
        <dbReference type="ARBA" id="ARBA00022692"/>
    </source>
</evidence>
<feature type="region of interest" description="Disordered" evidence="6">
    <location>
        <begin position="1"/>
        <end position="26"/>
    </location>
</feature>
<dbReference type="AlphaFoldDB" id="A0A077LTZ2"/>
<gene>
    <name evidence="9" type="ORF">BN12_1690006</name>
</gene>
<dbReference type="InterPro" id="IPR003838">
    <property type="entry name" value="ABC3_permease_C"/>
</dbReference>
<protein>
    <recommendedName>
        <fullName evidence="8">ABC3 transporter permease C-terminal domain-containing protein</fullName>
    </recommendedName>
</protein>
<feature type="transmembrane region" description="Helical" evidence="7">
    <location>
        <begin position="247"/>
        <end position="270"/>
    </location>
</feature>
<keyword evidence="4 7" id="KW-1133">Transmembrane helix</keyword>
<reference evidence="9 10" key="1">
    <citation type="journal article" date="2013" name="ISME J.">
        <title>A metabolic model for members of the genus Tetrasphaera involved in enhanced biological phosphorus removal.</title>
        <authorList>
            <person name="Kristiansen R."/>
            <person name="Nguyen H.T.T."/>
            <person name="Saunders A.M."/>
            <person name="Nielsen J.L."/>
            <person name="Wimmer R."/>
            <person name="Le V.Q."/>
            <person name="McIlroy S.J."/>
            <person name="Petrovski S."/>
            <person name="Seviour R.J."/>
            <person name="Calteau A."/>
            <person name="Nielsen K.L."/>
            <person name="Nielsen P.H."/>
        </authorList>
    </citation>
    <scope>NUCLEOTIDE SEQUENCE [LARGE SCALE GENOMIC DNA]</scope>
    <source>
        <strain evidence="9 10">T1-X7</strain>
    </source>
</reference>
<evidence type="ECO:0000256" key="5">
    <source>
        <dbReference type="ARBA" id="ARBA00023136"/>
    </source>
</evidence>
<feature type="transmembrane region" description="Helical" evidence="7">
    <location>
        <begin position="370"/>
        <end position="398"/>
    </location>
</feature>
<keyword evidence="2" id="KW-1003">Cell membrane</keyword>